<gene>
    <name evidence="6" type="primary">LOC100183736</name>
</gene>
<evidence type="ECO:0000313" key="6">
    <source>
        <dbReference type="Ensembl" id="ENSCINP00000022386.2"/>
    </source>
</evidence>
<keyword evidence="4" id="KW-0732">Signal</keyword>
<dbReference type="GO" id="GO:0005576">
    <property type="term" value="C:extracellular region"/>
    <property type="evidence" value="ECO:0007669"/>
    <property type="project" value="UniProtKB-SubCell"/>
</dbReference>
<dbReference type="Ensembl" id="ENSCINT00000022632.2">
    <property type="protein sequence ID" value="ENSCINP00000022386.2"/>
    <property type="gene ID" value="ENSCING00000011803.2"/>
</dbReference>
<evidence type="ECO:0000256" key="3">
    <source>
        <dbReference type="ARBA" id="ARBA00022525"/>
    </source>
</evidence>
<evidence type="ECO:0000313" key="7">
    <source>
        <dbReference type="Proteomes" id="UP000008144"/>
    </source>
</evidence>
<comment type="subcellular location">
    <subcellularLocation>
        <location evidence="1">Secreted</location>
    </subcellularLocation>
</comment>
<evidence type="ECO:0000256" key="4">
    <source>
        <dbReference type="ARBA" id="ARBA00022729"/>
    </source>
</evidence>
<reference evidence="7" key="1">
    <citation type="journal article" date="2002" name="Science">
        <title>The draft genome of Ciona intestinalis: insights into chordate and vertebrate origins.</title>
        <authorList>
            <person name="Dehal P."/>
            <person name="Satou Y."/>
            <person name="Campbell R.K."/>
            <person name="Chapman J."/>
            <person name="Degnan B."/>
            <person name="De Tomaso A."/>
            <person name="Davidson B."/>
            <person name="Di Gregorio A."/>
            <person name="Gelpke M."/>
            <person name="Goodstein D.M."/>
            <person name="Harafuji N."/>
            <person name="Hastings K.E."/>
            <person name="Ho I."/>
            <person name="Hotta K."/>
            <person name="Huang W."/>
            <person name="Kawashima T."/>
            <person name="Lemaire P."/>
            <person name="Martinez D."/>
            <person name="Meinertzhagen I.A."/>
            <person name="Necula S."/>
            <person name="Nonaka M."/>
            <person name="Putnam N."/>
            <person name="Rash S."/>
            <person name="Saiga H."/>
            <person name="Satake M."/>
            <person name="Terry A."/>
            <person name="Yamada L."/>
            <person name="Wang H.G."/>
            <person name="Awazu S."/>
            <person name="Azumi K."/>
            <person name="Boore J."/>
            <person name="Branno M."/>
            <person name="Chin-Bow S."/>
            <person name="DeSantis R."/>
            <person name="Doyle S."/>
            <person name="Francino P."/>
            <person name="Keys D.N."/>
            <person name="Haga S."/>
            <person name="Hayashi H."/>
            <person name="Hino K."/>
            <person name="Imai K.S."/>
            <person name="Inaba K."/>
            <person name="Kano S."/>
            <person name="Kobayashi K."/>
            <person name="Kobayashi M."/>
            <person name="Lee B.I."/>
            <person name="Makabe K.W."/>
            <person name="Manohar C."/>
            <person name="Matassi G."/>
            <person name="Medina M."/>
            <person name="Mochizuki Y."/>
            <person name="Mount S."/>
            <person name="Morishita T."/>
            <person name="Miura S."/>
            <person name="Nakayama A."/>
            <person name="Nishizaka S."/>
            <person name="Nomoto H."/>
            <person name="Ohta F."/>
            <person name="Oishi K."/>
            <person name="Rigoutsos I."/>
            <person name="Sano M."/>
            <person name="Sasaki A."/>
            <person name="Sasakura Y."/>
            <person name="Shoguchi E."/>
            <person name="Shin-i T."/>
            <person name="Spagnuolo A."/>
            <person name="Stainier D."/>
            <person name="Suzuki M.M."/>
            <person name="Tassy O."/>
            <person name="Takatori N."/>
            <person name="Tokuoka M."/>
            <person name="Yagi K."/>
            <person name="Yoshizaki F."/>
            <person name="Wada S."/>
            <person name="Zhang C."/>
            <person name="Hyatt P.D."/>
            <person name="Larimer F."/>
            <person name="Detter C."/>
            <person name="Doggett N."/>
            <person name="Glavina T."/>
            <person name="Hawkins T."/>
            <person name="Richardson P."/>
            <person name="Lucas S."/>
            <person name="Kohara Y."/>
            <person name="Levine M."/>
            <person name="Satoh N."/>
            <person name="Rokhsar D.S."/>
        </authorList>
    </citation>
    <scope>NUCLEOTIDE SEQUENCE [LARGE SCALE GENOMIC DNA]</scope>
</reference>
<evidence type="ECO:0000256" key="2">
    <source>
        <dbReference type="ARBA" id="ARBA00006338"/>
    </source>
</evidence>
<dbReference type="InterPro" id="IPR022049">
    <property type="entry name" value="FAM69_kinase_dom"/>
</dbReference>
<accession>F6S0A3</accession>
<proteinExistence type="inferred from homology"/>
<feature type="domain" description="FAM69 protein-kinase" evidence="5">
    <location>
        <begin position="191"/>
        <end position="294"/>
    </location>
</feature>
<comment type="similarity">
    <text evidence="2">Belongs to the DIPK family.</text>
</comment>
<evidence type="ECO:0000259" key="5">
    <source>
        <dbReference type="Pfam" id="PF12260"/>
    </source>
</evidence>
<dbReference type="InParanoid" id="F6S0A3"/>
<dbReference type="Pfam" id="PF12260">
    <property type="entry name" value="PIP49_C"/>
    <property type="match status" value="1"/>
</dbReference>
<reference evidence="6" key="3">
    <citation type="submission" date="2025-09" db="UniProtKB">
        <authorList>
            <consortium name="Ensembl"/>
        </authorList>
    </citation>
    <scope>IDENTIFICATION</scope>
</reference>
<sequence>MLEAKLLSDKWSATSPTCGNFSCFGTSLCKNRNRVGLSEDVPTLRSGWLSIYGELVDLHRVKLNVTYKLPSTLPCNGETCSVQIETSVLSGNNVNKWICDKFKKPTNCDTGKVFKSWRAMNKITSAKGRLDPNLLKDISPPLQCPSTRIADRIVRRVANKQGGVLLRDLSYTEKKRLIFTCKMSPGSVVQSMFPPYEGWLFQRTVGSCGALMVHGRSIVTSLYELYDAPWKVRLDVAIQLLDLAEHFTYNDLNYMFALHRLTPRDIGISDTGKLRIKNADNVILIDSYDIKQKKKIFATTAKMTSITTSYVVTSLEEHGKKERGKNIRVVCFMIRKSLGYILFIKVFSSQMFVLLDICSRGKTAVAPERRTLSHSIRRLAANQLRNVLERRRICSPDFKYRYPECELAEDA</sequence>
<reference evidence="6" key="2">
    <citation type="submission" date="2025-08" db="UniProtKB">
        <authorList>
            <consortium name="Ensembl"/>
        </authorList>
    </citation>
    <scope>IDENTIFICATION</scope>
</reference>
<organism evidence="6 7">
    <name type="scientific">Ciona intestinalis</name>
    <name type="common">Transparent sea squirt</name>
    <name type="synonym">Ascidia intestinalis</name>
    <dbReference type="NCBI Taxonomy" id="7719"/>
    <lineage>
        <taxon>Eukaryota</taxon>
        <taxon>Metazoa</taxon>
        <taxon>Chordata</taxon>
        <taxon>Tunicata</taxon>
        <taxon>Ascidiacea</taxon>
        <taxon>Phlebobranchia</taxon>
        <taxon>Cionidae</taxon>
        <taxon>Ciona</taxon>
    </lineage>
</organism>
<keyword evidence="3" id="KW-0964">Secreted</keyword>
<dbReference type="PANTHER" id="PTHR32073:SF7">
    <property type="entry name" value="GH11358P"/>
    <property type="match status" value="1"/>
</dbReference>
<dbReference type="HOGENOM" id="CLU_051861_0_0_1"/>
<dbReference type="Proteomes" id="UP000008144">
    <property type="component" value="Unassembled WGS sequence"/>
</dbReference>
<dbReference type="GeneTree" id="ENSGT00520000055625"/>
<dbReference type="InterPro" id="IPR020519">
    <property type="entry name" value="DIPK2A/B"/>
</dbReference>
<protein>
    <submittedName>
        <fullName evidence="6">Deleted in autism protein 1 homolog</fullName>
    </submittedName>
</protein>
<dbReference type="AlphaFoldDB" id="F6S0A3"/>
<name>F6S0A3_CIOIN</name>
<evidence type="ECO:0000256" key="1">
    <source>
        <dbReference type="ARBA" id="ARBA00004613"/>
    </source>
</evidence>
<keyword evidence="7" id="KW-1185">Reference proteome</keyword>
<dbReference type="PANTHER" id="PTHR32073">
    <property type="entry name" value="GH11358P"/>
    <property type="match status" value="1"/>
</dbReference>